<dbReference type="InterPro" id="IPR050287">
    <property type="entry name" value="MTA/SAH_deaminase"/>
</dbReference>
<dbReference type="OrthoDB" id="9796020at2"/>
<dbReference type="InterPro" id="IPR032466">
    <property type="entry name" value="Metal_Hydrolase"/>
</dbReference>
<dbReference type="GO" id="GO:0016810">
    <property type="term" value="F:hydrolase activity, acting on carbon-nitrogen (but not peptide) bonds"/>
    <property type="evidence" value="ECO:0007669"/>
    <property type="project" value="InterPro"/>
</dbReference>
<dbReference type="Gene3D" id="2.30.40.10">
    <property type="entry name" value="Urease, subunit C, domain 1"/>
    <property type="match status" value="1"/>
</dbReference>
<dbReference type="InterPro" id="IPR011059">
    <property type="entry name" value="Metal-dep_hydrolase_composite"/>
</dbReference>
<protein>
    <submittedName>
        <fullName evidence="4">Amidohydrolase</fullName>
    </submittedName>
</protein>
<dbReference type="Proteomes" id="UP000298781">
    <property type="component" value="Chromosome"/>
</dbReference>
<dbReference type="SUPFAM" id="SSF51338">
    <property type="entry name" value="Composite domain of metallo-dependent hydrolases"/>
    <property type="match status" value="1"/>
</dbReference>
<accession>A0A4D7B8N3</accession>
<evidence type="ECO:0000256" key="2">
    <source>
        <dbReference type="ARBA" id="ARBA00022801"/>
    </source>
</evidence>
<dbReference type="KEGG" id="pstg:E8M01_22640"/>
<keyword evidence="5" id="KW-1185">Reference proteome</keyword>
<dbReference type="PANTHER" id="PTHR43794:SF11">
    <property type="entry name" value="AMIDOHYDROLASE-RELATED DOMAIN-CONTAINING PROTEIN"/>
    <property type="match status" value="1"/>
</dbReference>
<dbReference type="InterPro" id="IPR006680">
    <property type="entry name" value="Amidohydro-rel"/>
</dbReference>
<dbReference type="SUPFAM" id="SSF51556">
    <property type="entry name" value="Metallo-dependent hydrolases"/>
    <property type="match status" value="1"/>
</dbReference>
<sequence length="434" mass="45993">MTLAPADACLAPEEIAMALVLTHATVLTVDPQDRVLDDRDIRIDGRTIAAIGPGGTLAIPGDITLDCTRGLVMPGLVNTHTHAATALFRGLADDKPREFWPEGGYSVPGQERFTMADYRGSLAAACAEFLGNGVTTIADRVAGMDQLAPVIAASGMRAVVGSTIADAGGPVDWGATERVIERYGVDPMASRISAGIAPHALDTCSDALLAECARRAERHGAKVFLHVAQSAAEVASIRRRGHSGALACLRCAGLTGPDVIAAHCIYLDEDEIDGFCADGTAICHCPASNLKIEARTLPLARYLGRTPVGLGTDWTASNNSMDMFWEMRLAALVGKMKADDPTVLDTRQMLRLATLDGAKVLGIDHLVGSVEPGKRADLVVLDLAALEMAPLHDAISNVVYSASPRSVRDVLVDGEIRVRDHRLVQDHRSWAEAS</sequence>
<dbReference type="Pfam" id="PF01979">
    <property type="entry name" value="Amidohydro_1"/>
    <property type="match status" value="1"/>
</dbReference>
<reference evidence="4 5" key="1">
    <citation type="submission" date="2019-04" db="EMBL/GenBank/DDBJ databases">
        <title>Phreatobacter aquaticus sp. nov.</title>
        <authorList>
            <person name="Choi A."/>
        </authorList>
    </citation>
    <scope>NUCLEOTIDE SEQUENCE [LARGE SCALE GENOMIC DNA]</scope>
    <source>
        <strain evidence="4 5">KCTC 52518</strain>
    </source>
</reference>
<dbReference type="AlphaFoldDB" id="A0A4D7B8N3"/>
<evidence type="ECO:0000259" key="3">
    <source>
        <dbReference type="Pfam" id="PF01979"/>
    </source>
</evidence>
<dbReference type="Gene3D" id="3.20.20.140">
    <property type="entry name" value="Metal-dependent hydrolases"/>
    <property type="match status" value="1"/>
</dbReference>
<dbReference type="PANTHER" id="PTHR43794">
    <property type="entry name" value="AMINOHYDROLASE SSNA-RELATED"/>
    <property type="match status" value="1"/>
</dbReference>
<evidence type="ECO:0000256" key="1">
    <source>
        <dbReference type="ARBA" id="ARBA00006745"/>
    </source>
</evidence>
<comment type="similarity">
    <text evidence="1">Belongs to the metallo-dependent hydrolases superfamily. ATZ/TRZ family.</text>
</comment>
<dbReference type="EMBL" id="CP039690">
    <property type="protein sequence ID" value="QCI66790.1"/>
    <property type="molecule type" value="Genomic_DNA"/>
</dbReference>
<organism evidence="4 5">
    <name type="scientific">Phreatobacter stygius</name>
    <dbReference type="NCBI Taxonomy" id="1940610"/>
    <lineage>
        <taxon>Bacteria</taxon>
        <taxon>Pseudomonadati</taxon>
        <taxon>Pseudomonadota</taxon>
        <taxon>Alphaproteobacteria</taxon>
        <taxon>Hyphomicrobiales</taxon>
        <taxon>Phreatobacteraceae</taxon>
        <taxon>Phreatobacter</taxon>
    </lineage>
</organism>
<evidence type="ECO:0000313" key="4">
    <source>
        <dbReference type="EMBL" id="QCI66790.1"/>
    </source>
</evidence>
<evidence type="ECO:0000313" key="5">
    <source>
        <dbReference type="Proteomes" id="UP000298781"/>
    </source>
</evidence>
<dbReference type="RefSeq" id="WP_136962229.1">
    <property type="nucleotide sequence ID" value="NZ_CP039690.1"/>
</dbReference>
<name>A0A4D7B8N3_9HYPH</name>
<gene>
    <name evidence="4" type="ORF">E8M01_22640</name>
</gene>
<feature type="domain" description="Amidohydrolase-related" evidence="3">
    <location>
        <begin position="71"/>
        <end position="416"/>
    </location>
</feature>
<dbReference type="CDD" id="cd01298">
    <property type="entry name" value="ATZ_TRZ_like"/>
    <property type="match status" value="1"/>
</dbReference>
<proteinExistence type="inferred from homology"/>
<keyword evidence="2 4" id="KW-0378">Hydrolase</keyword>